<sequence length="397" mass="44614">MAWPEEGSTVRPDLLIVGGGLAGGLLALHLAETRPELDWRLVEASPRLGGNHTWSFHEPDLTVPQHAWIEPLVAHRWPGYEVRFPKRQRQLGSGYASISAERFHEVLSARLPAERLLLGREVLRLQDDGVVFADGYTLAAGAVIDARGPRPDPALWLGYQKFLGQEVRLTRPHGLTEPIVMDATVDQLDGYRFVYSLPLAPDRLLIEDTYYADGESLPVERLRQHLADYARQQDWEIAEVLREEQGVLPITLGGDLDRYWDNVAAGAPIGLAAGLFHPTTGYSLPEAVRLVEHLAAQPFTSSAVLRDTLRQYAQGRWRQQGFFRLLNRMLFLAGRPEHRVRVMQRFYGLGEPLIQRFYAGRLTAFDRLRILSGKPPVPLKPALDAALARPPQFKEAP</sequence>
<dbReference type="EMBL" id="LWCR01000016">
    <property type="protein sequence ID" value="OAN29311.1"/>
    <property type="molecule type" value="Genomic_DNA"/>
</dbReference>
<evidence type="ECO:0000256" key="1">
    <source>
        <dbReference type="ARBA" id="ARBA00006599"/>
    </source>
</evidence>
<comment type="similarity">
    <text evidence="1">Belongs to the lycopene cyclase family.</text>
</comment>
<organism evidence="2 3">
    <name type="scientific">Pseudomonas oryzihabitans</name>
    <dbReference type="NCBI Taxonomy" id="47885"/>
    <lineage>
        <taxon>Bacteria</taxon>
        <taxon>Pseudomonadati</taxon>
        <taxon>Pseudomonadota</taxon>
        <taxon>Gammaproteobacteria</taxon>
        <taxon>Pseudomonadales</taxon>
        <taxon>Pseudomonadaceae</taxon>
        <taxon>Pseudomonas</taxon>
    </lineage>
</organism>
<reference evidence="2 3" key="1">
    <citation type="submission" date="2016-04" db="EMBL/GenBank/DDBJ databases">
        <title>Draft Genome Sequences of Staphylococcus capitis Strain H36, S. capitis Strain H65, S. cohnii Strain H62, S. hominis Strain H69, Mycobacterium iranicum Strain H39, Plantibacter sp. Strain H53, Pseudomonas oryzihabitans Strain H72, and Microbacterium sp. Strain H83, isolated from residential settings.</title>
        <authorList>
            <person name="Lymperopoulou D."/>
            <person name="Adams R.I."/>
            <person name="Lindow S."/>
            <person name="Coil D.A."/>
            <person name="Jospin G."/>
            <person name="Eisen J.A."/>
        </authorList>
    </citation>
    <scope>NUCLEOTIDE SEQUENCE [LARGE SCALE GENOMIC DNA]</scope>
    <source>
        <strain evidence="2 3">H72</strain>
    </source>
</reference>
<name>A0A178LHF1_9PSED</name>
<dbReference type="OrthoDB" id="5793379at2"/>
<dbReference type="RefSeq" id="WP_064308034.1">
    <property type="nucleotide sequence ID" value="NZ_LWCR01000016.1"/>
</dbReference>
<dbReference type="NCBIfam" id="TIGR01790">
    <property type="entry name" value="carotene-cycl"/>
    <property type="match status" value="1"/>
</dbReference>
<dbReference type="GO" id="GO:0045436">
    <property type="term" value="F:lycopene beta cyclase activity"/>
    <property type="evidence" value="ECO:0007669"/>
    <property type="project" value="InterPro"/>
</dbReference>
<dbReference type="GO" id="GO:0016705">
    <property type="term" value="F:oxidoreductase activity, acting on paired donors, with incorporation or reduction of molecular oxygen"/>
    <property type="evidence" value="ECO:0007669"/>
    <property type="project" value="InterPro"/>
</dbReference>
<dbReference type="Proteomes" id="UP000078356">
    <property type="component" value="Unassembled WGS sequence"/>
</dbReference>
<dbReference type="InterPro" id="IPR036188">
    <property type="entry name" value="FAD/NAD-bd_sf"/>
</dbReference>
<protein>
    <submittedName>
        <fullName evidence="2">Lycopene cyclase</fullName>
    </submittedName>
</protein>
<evidence type="ECO:0000313" key="3">
    <source>
        <dbReference type="Proteomes" id="UP000078356"/>
    </source>
</evidence>
<dbReference type="AlphaFoldDB" id="A0A178LHF1"/>
<dbReference type="GO" id="GO:0016117">
    <property type="term" value="P:carotenoid biosynthetic process"/>
    <property type="evidence" value="ECO:0007669"/>
    <property type="project" value="InterPro"/>
</dbReference>
<dbReference type="InterPro" id="IPR010108">
    <property type="entry name" value="Lycopene_cyclase_b/e"/>
</dbReference>
<dbReference type="Gene3D" id="3.50.50.60">
    <property type="entry name" value="FAD/NAD(P)-binding domain"/>
    <property type="match status" value="1"/>
</dbReference>
<proteinExistence type="inferred from homology"/>
<dbReference type="SUPFAM" id="SSF51905">
    <property type="entry name" value="FAD/NAD(P)-binding domain"/>
    <property type="match status" value="1"/>
</dbReference>
<dbReference type="Pfam" id="PF05834">
    <property type="entry name" value="Lycopene_cycl"/>
    <property type="match status" value="1"/>
</dbReference>
<dbReference type="InterPro" id="IPR008461">
    <property type="entry name" value="CrtY"/>
</dbReference>
<evidence type="ECO:0000313" key="2">
    <source>
        <dbReference type="EMBL" id="OAN29311.1"/>
    </source>
</evidence>
<accession>A0A178LHF1</accession>
<dbReference type="NCBIfam" id="TIGR01789">
    <property type="entry name" value="lycopene_cycl"/>
    <property type="match status" value="1"/>
</dbReference>
<gene>
    <name evidence="2" type="ORF">A4V15_18755</name>
</gene>
<comment type="caution">
    <text evidence="2">The sequence shown here is derived from an EMBL/GenBank/DDBJ whole genome shotgun (WGS) entry which is preliminary data.</text>
</comment>